<proteinExistence type="predicted"/>
<protein>
    <recommendedName>
        <fullName evidence="2">Replication protein A 70 kDa DNA-binding subunit B/D first OB fold domain-containing protein</fullName>
    </recommendedName>
</protein>
<feature type="domain" description="Replication protein A 70 kDa DNA-binding subunit B/D first OB fold" evidence="2">
    <location>
        <begin position="6"/>
        <end position="111"/>
    </location>
</feature>
<reference evidence="3" key="2">
    <citation type="submission" date="2023-05" db="EMBL/GenBank/DDBJ databases">
        <authorList>
            <person name="Schelkunov M.I."/>
        </authorList>
    </citation>
    <scope>NUCLEOTIDE SEQUENCE</scope>
    <source>
        <strain evidence="3">Hsosn_3</strain>
        <tissue evidence="3">Leaf</tissue>
    </source>
</reference>
<dbReference type="PANTHER" id="PTHR47165:SF4">
    <property type="entry name" value="OS03G0429900 PROTEIN"/>
    <property type="match status" value="1"/>
</dbReference>
<keyword evidence="4" id="KW-1185">Reference proteome</keyword>
<evidence type="ECO:0000256" key="1">
    <source>
        <dbReference type="SAM" id="MobiDB-lite"/>
    </source>
</evidence>
<gene>
    <name evidence="3" type="ORF">POM88_028582</name>
</gene>
<dbReference type="SUPFAM" id="SSF50249">
    <property type="entry name" value="Nucleic acid-binding proteins"/>
    <property type="match status" value="3"/>
</dbReference>
<evidence type="ECO:0000313" key="4">
    <source>
        <dbReference type="Proteomes" id="UP001237642"/>
    </source>
</evidence>
<dbReference type="Pfam" id="PF02721">
    <property type="entry name" value="DUF223"/>
    <property type="match status" value="1"/>
</dbReference>
<comment type="caution">
    <text evidence="3">The sequence shown here is derived from an EMBL/GenBank/DDBJ whole genome shotgun (WGS) entry which is preliminary data.</text>
</comment>
<dbReference type="Proteomes" id="UP001237642">
    <property type="component" value="Unassembled WGS sequence"/>
</dbReference>
<dbReference type="InterPro" id="IPR003871">
    <property type="entry name" value="RFA1B/D_OB_1st"/>
</dbReference>
<name>A0AAD8HTF5_9APIA</name>
<reference evidence="3" key="1">
    <citation type="submission" date="2023-02" db="EMBL/GenBank/DDBJ databases">
        <title>Genome of toxic invasive species Heracleum sosnowskyi carries increased number of genes despite the absence of recent whole-genome duplications.</title>
        <authorList>
            <person name="Schelkunov M."/>
            <person name="Shtratnikova V."/>
            <person name="Makarenko M."/>
            <person name="Klepikova A."/>
            <person name="Omelchenko D."/>
            <person name="Novikova G."/>
            <person name="Obukhova E."/>
            <person name="Bogdanov V."/>
            <person name="Penin A."/>
            <person name="Logacheva M."/>
        </authorList>
    </citation>
    <scope>NUCLEOTIDE SEQUENCE</scope>
    <source>
        <strain evidence="3">Hsosn_3</strain>
        <tissue evidence="3">Leaf</tissue>
    </source>
</reference>
<dbReference type="PANTHER" id="PTHR47165">
    <property type="entry name" value="OS03G0429900 PROTEIN"/>
    <property type="match status" value="1"/>
</dbReference>
<dbReference type="InterPro" id="IPR012340">
    <property type="entry name" value="NA-bd_OB-fold"/>
</dbReference>
<feature type="compositionally biased region" description="Polar residues" evidence="1">
    <location>
        <begin position="441"/>
        <end position="455"/>
    </location>
</feature>
<organism evidence="3 4">
    <name type="scientific">Heracleum sosnowskyi</name>
    <dbReference type="NCBI Taxonomy" id="360622"/>
    <lineage>
        <taxon>Eukaryota</taxon>
        <taxon>Viridiplantae</taxon>
        <taxon>Streptophyta</taxon>
        <taxon>Embryophyta</taxon>
        <taxon>Tracheophyta</taxon>
        <taxon>Spermatophyta</taxon>
        <taxon>Magnoliopsida</taxon>
        <taxon>eudicotyledons</taxon>
        <taxon>Gunneridae</taxon>
        <taxon>Pentapetalae</taxon>
        <taxon>asterids</taxon>
        <taxon>campanulids</taxon>
        <taxon>Apiales</taxon>
        <taxon>Apiaceae</taxon>
        <taxon>Apioideae</taxon>
        <taxon>apioid superclade</taxon>
        <taxon>Tordylieae</taxon>
        <taxon>Tordyliinae</taxon>
        <taxon>Heracleum</taxon>
    </lineage>
</organism>
<accession>A0AAD8HTF5</accession>
<sequence>MSFNQYDTFASLNDLREDWIIKVRAQAIWKGITKNTGEFRGYNIIFFDDSSERIHAFITTLIVPKFEKKLAEGQIYIIEKFKIKYYKGDETNRVVRNEKHIFFTEDTKLEKATSIGLNIPNHSFDFYNLQDVAAMKQDNRFLTVIEDVQPKAVYNKETVEKSHVPFTVTDGRTTLNVTFFNEFGEAFLNAREKIVEEPVIIVISAAKVTEWQGKTYLTNFPSTRFYLNLDHSAVSALRLRQSMANFYNMDIDAEIEPEVPIMKVTEIRKLKKDYPQKSVACQIRVKKFDENMSWFSPYCSKCETDLKLVDENWRCTECNRNKLYPDRRFRLYSLCSDDSGAIPIIWPNEEICRLTGKCVYDLEGDDPQVDAGKILPSVLKAFEKKSYKITIKLTKENLEEGSNVYTAYHISDPIEMSGTHSPNNQKVLPIHATQMSTQITDNDLISKDNSPPTEKSTNKSRPRMTVEIVDSDVQGNPKIQKIMNIKLEKV</sequence>
<dbReference type="AlphaFoldDB" id="A0AAD8HTF5"/>
<evidence type="ECO:0000313" key="3">
    <source>
        <dbReference type="EMBL" id="KAK1372389.1"/>
    </source>
</evidence>
<feature type="region of interest" description="Disordered" evidence="1">
    <location>
        <begin position="441"/>
        <end position="464"/>
    </location>
</feature>
<dbReference type="Gene3D" id="2.40.50.140">
    <property type="entry name" value="Nucleic acid-binding proteins"/>
    <property type="match status" value="3"/>
</dbReference>
<evidence type="ECO:0000259" key="2">
    <source>
        <dbReference type="Pfam" id="PF02721"/>
    </source>
</evidence>
<dbReference type="EMBL" id="JAUIZM010000007">
    <property type="protein sequence ID" value="KAK1372389.1"/>
    <property type="molecule type" value="Genomic_DNA"/>
</dbReference>